<gene>
    <name evidence="2" type="ORF">HPBE_LOCUS22857</name>
</gene>
<keyword evidence="3" id="KW-1185">Reference proteome</keyword>
<sequence>MSDSYYRSTSDHLAPHWMVDREMNCEVNATRYSTMPAECSCELVEPNQGPSGRLRLKRCGSVRASTVFVVSALTFGYDNEGVRWTCESPGGQFHDTPDNNTRLRPQVLPD</sequence>
<reference evidence="4" key="2">
    <citation type="submission" date="2019-09" db="UniProtKB">
        <authorList>
            <consortium name="WormBaseParasite"/>
        </authorList>
    </citation>
    <scope>IDENTIFICATION</scope>
</reference>
<dbReference type="OrthoDB" id="410104at2759"/>
<evidence type="ECO:0000313" key="2">
    <source>
        <dbReference type="EMBL" id="VDP35070.1"/>
    </source>
</evidence>
<dbReference type="Proteomes" id="UP000050761">
    <property type="component" value="Unassembled WGS sequence"/>
</dbReference>
<proteinExistence type="predicted"/>
<evidence type="ECO:0000313" key="3">
    <source>
        <dbReference type="Proteomes" id="UP000050761"/>
    </source>
</evidence>
<dbReference type="WBParaSite" id="HPBE_0002285801-mRNA-1">
    <property type="protein sequence ID" value="HPBE_0002285801-mRNA-1"/>
    <property type="gene ID" value="HPBE_0002285801"/>
</dbReference>
<name>A0A183GJK4_HELPZ</name>
<reference evidence="2 3" key="1">
    <citation type="submission" date="2018-11" db="EMBL/GenBank/DDBJ databases">
        <authorList>
            <consortium name="Pathogen Informatics"/>
        </authorList>
    </citation>
    <scope>NUCLEOTIDE SEQUENCE [LARGE SCALE GENOMIC DNA]</scope>
</reference>
<dbReference type="AlphaFoldDB" id="A0A183GJK4"/>
<evidence type="ECO:0000256" key="1">
    <source>
        <dbReference type="SAM" id="MobiDB-lite"/>
    </source>
</evidence>
<evidence type="ECO:0000313" key="4">
    <source>
        <dbReference type="WBParaSite" id="HPBE_0002285801-mRNA-1"/>
    </source>
</evidence>
<organism evidence="3 4">
    <name type="scientific">Heligmosomoides polygyrus</name>
    <name type="common">Parasitic roundworm</name>
    <dbReference type="NCBI Taxonomy" id="6339"/>
    <lineage>
        <taxon>Eukaryota</taxon>
        <taxon>Metazoa</taxon>
        <taxon>Ecdysozoa</taxon>
        <taxon>Nematoda</taxon>
        <taxon>Chromadorea</taxon>
        <taxon>Rhabditida</taxon>
        <taxon>Rhabditina</taxon>
        <taxon>Rhabditomorpha</taxon>
        <taxon>Strongyloidea</taxon>
        <taxon>Heligmosomidae</taxon>
        <taxon>Heligmosomoides</taxon>
    </lineage>
</organism>
<feature type="region of interest" description="Disordered" evidence="1">
    <location>
        <begin position="88"/>
        <end position="110"/>
    </location>
</feature>
<protein>
    <submittedName>
        <fullName evidence="4">Sushi domain-containing protein</fullName>
    </submittedName>
</protein>
<dbReference type="EMBL" id="UZAH01034426">
    <property type="protein sequence ID" value="VDP35070.1"/>
    <property type="molecule type" value="Genomic_DNA"/>
</dbReference>
<accession>A0A183GJK4</accession>
<accession>A0A3P8CVZ4</accession>